<reference evidence="2" key="1">
    <citation type="journal article" date="2020" name="bioRxiv">
        <title>Genomic and phenotypic heterogeneity of clinical isolates of the human pathogens Aspergillus fumigatus, Aspergillus lentulus and Aspergillus fumigatiaffinis.</title>
        <authorList>
            <person name="dos Santos R.A.C."/>
            <person name="Steenwyk J.L."/>
            <person name="Rivero-Menendez O."/>
            <person name="Mead M.E."/>
            <person name="Silva L.P."/>
            <person name="Bastos R.W."/>
            <person name="Alastruey-Izquierdo A."/>
            <person name="Goldman G.H."/>
            <person name="Rokas A."/>
        </authorList>
    </citation>
    <scope>NUCLEOTIDE SEQUENCE</scope>
    <source>
        <strain evidence="2">CNM-CM6805</strain>
    </source>
</reference>
<name>A0A8H4GSU1_9EURO</name>
<gene>
    <name evidence="2" type="ORF">CNMCM6805_002571</name>
</gene>
<evidence type="ECO:0000313" key="2">
    <source>
        <dbReference type="EMBL" id="KAF4227816.1"/>
    </source>
</evidence>
<proteinExistence type="predicted"/>
<protein>
    <submittedName>
        <fullName evidence="2">Uncharacterized protein</fullName>
    </submittedName>
</protein>
<feature type="region of interest" description="Disordered" evidence="1">
    <location>
        <begin position="68"/>
        <end position="181"/>
    </location>
</feature>
<keyword evidence="3" id="KW-1185">Reference proteome</keyword>
<sequence length="720" mass="79349">MEEAIQILTAQKIRELLTLCGIGDRSDEPIKQHILGISNFEDKPATELRGSYRALSFAKRCGRVDYAGLDGPARKKRKRGKKSSNATKIPNESSSQKHSDAASPGQTEQANTCAEVATDKSLVPGEPKVGGTAPAPHDQEYPTSNSSALPEVEAERHSALDSPSSATEGVPRPDHQKEPDCPSLAATHICSGSTFDVNGAGCITLLPSRLSSMPTLCASAMRTIETILTNCVELNYALTKYGRQKKDVTITTKIEDIRGYVEEITQLKYADAMHIVKKDNALFASKAMQARYNETAYWDIILKVPSSSILQSCRLLWAALMISRGPRSTPREHSWKKPDMAQVTQISNGAADFGGTCPRCEMLASTEYYYIARRNLTASVTNIRKTPSPLCWRRFNRDYAGKLWLSQSHVAARLNIDETSWNNSGNPWFSSAEETAFQSSGHKASPEELGGFFGIQTAGGRNRNKSIFVTLLTKDESFLSVCPIIPVQEGDILGVFAGMIRYSEDFNATYGVPGPGDKLWLDYSQVTGTLNLMRVTPPDGDANVSLRWELLEEAGKQESRMTWRVSVRAVKAINAFEELIRTAPQKEQYLLHSVPGGVTTGALPVGLISLSDDDPEDKGGYEASGDDGRLKISKGNQNAVIKTLWLKSEALLPEGKRKSSSDFRRSRCHAVWGPEDQMKRFQHNSTIPSPTRRFMMQPLPEAYAPRGWSRHVAFLLYTCA</sequence>
<evidence type="ECO:0000313" key="3">
    <source>
        <dbReference type="Proteomes" id="UP000653565"/>
    </source>
</evidence>
<reference evidence="2" key="2">
    <citation type="submission" date="2020-04" db="EMBL/GenBank/DDBJ databases">
        <authorList>
            <person name="Santos R.A.C."/>
            <person name="Steenwyk J.L."/>
            <person name="Rivero-Menendez O."/>
            <person name="Mead M.E."/>
            <person name="Silva L.P."/>
            <person name="Bastos R.W."/>
            <person name="Alastruey-Izquierdo A."/>
            <person name="Goldman G.H."/>
            <person name="Rokas A."/>
        </authorList>
    </citation>
    <scope>NUCLEOTIDE SEQUENCE</scope>
    <source>
        <strain evidence="2">CNM-CM6805</strain>
    </source>
</reference>
<feature type="compositionally biased region" description="Basic and acidic residues" evidence="1">
    <location>
        <begin position="171"/>
        <end position="180"/>
    </location>
</feature>
<dbReference type="AlphaFoldDB" id="A0A8H4GSU1"/>
<dbReference type="EMBL" id="JAAAPX010000166">
    <property type="protein sequence ID" value="KAF4227816.1"/>
    <property type="molecule type" value="Genomic_DNA"/>
</dbReference>
<evidence type="ECO:0000256" key="1">
    <source>
        <dbReference type="SAM" id="MobiDB-lite"/>
    </source>
</evidence>
<organism evidence="2 3">
    <name type="scientific">Aspergillus fumigatiaffinis</name>
    <dbReference type="NCBI Taxonomy" id="340414"/>
    <lineage>
        <taxon>Eukaryota</taxon>
        <taxon>Fungi</taxon>
        <taxon>Dikarya</taxon>
        <taxon>Ascomycota</taxon>
        <taxon>Pezizomycotina</taxon>
        <taxon>Eurotiomycetes</taxon>
        <taxon>Eurotiomycetidae</taxon>
        <taxon>Eurotiales</taxon>
        <taxon>Aspergillaceae</taxon>
        <taxon>Aspergillus</taxon>
        <taxon>Aspergillus subgen. Fumigati</taxon>
    </lineage>
</organism>
<feature type="compositionally biased region" description="Polar residues" evidence="1">
    <location>
        <begin position="83"/>
        <end position="94"/>
    </location>
</feature>
<accession>A0A8H4GSU1</accession>
<dbReference type="Proteomes" id="UP000653565">
    <property type="component" value="Unassembled WGS sequence"/>
</dbReference>
<comment type="caution">
    <text evidence="2">The sequence shown here is derived from an EMBL/GenBank/DDBJ whole genome shotgun (WGS) entry which is preliminary data.</text>
</comment>